<dbReference type="Gene3D" id="3.40.50.300">
    <property type="entry name" value="P-loop containing nucleotide triphosphate hydrolases"/>
    <property type="match status" value="2"/>
</dbReference>
<evidence type="ECO:0000313" key="4">
    <source>
        <dbReference type="Proteomes" id="UP000278886"/>
    </source>
</evidence>
<gene>
    <name evidence="3" type="ORF">D7I47_12680</name>
</gene>
<dbReference type="GO" id="GO:0003677">
    <property type="term" value="F:DNA binding"/>
    <property type="evidence" value="ECO:0007669"/>
    <property type="project" value="InterPro"/>
</dbReference>
<evidence type="ECO:0000259" key="2">
    <source>
        <dbReference type="PROSITE" id="PS51192"/>
    </source>
</evidence>
<dbReference type="InterPro" id="IPR050742">
    <property type="entry name" value="Helicase_Restrict-Modif_Enz"/>
</dbReference>
<name>A0A387B5N5_9MICO</name>
<keyword evidence="3" id="KW-0347">Helicase</keyword>
<feature type="region of interest" description="Disordered" evidence="1">
    <location>
        <begin position="510"/>
        <end position="540"/>
    </location>
</feature>
<dbReference type="OrthoDB" id="5165890at2"/>
<reference evidence="4" key="1">
    <citation type="submission" date="2018-09" db="EMBL/GenBank/DDBJ databases">
        <title>Genome sequencing of strain 2DFWR-13.</title>
        <authorList>
            <person name="Heo J."/>
            <person name="Kim S.-J."/>
            <person name="Kwon S.-W."/>
        </authorList>
    </citation>
    <scope>NUCLEOTIDE SEQUENCE [LARGE SCALE GENOMIC DNA]</scope>
    <source>
        <strain evidence="4">2DFWR-13</strain>
    </source>
</reference>
<dbReference type="GO" id="GO:0005524">
    <property type="term" value="F:ATP binding"/>
    <property type="evidence" value="ECO:0007669"/>
    <property type="project" value="InterPro"/>
</dbReference>
<protein>
    <submittedName>
        <fullName evidence="3">DEAD/DEAH box helicase</fullName>
    </submittedName>
</protein>
<dbReference type="InterPro" id="IPR006935">
    <property type="entry name" value="Helicase/UvrB_N"/>
</dbReference>
<sequence>MSEVSGERAFRATAAAEHLSPSFPERAAWGTAGKLRAWQEEALSRYFDPAANPASRRDFLVSATPGAGKTTFALRLASELLQRRLVDRITVVAPTEHLKVQWADAAHRAGIRLDPRFSNRHGRESRQFHGVVVTYAAVAVRASLHRELTHSARTLVILDEVHHAGDALSWGDAVREAFEGAERRLSLTGTPFRSDTSPIPFVHYARDERGIRLSQTDYAYGYGHALRDGVVRPVVFLSYAGSMRWRTRAGDEMEAALGQDDTQDVTAQAWRTALDPGGDWMPAVLSAADRRLREVRQHIPDAGGLVIATDQAAARAYATILTDLTGTPPTLVLSDDAGSGERITAFAEGTQRWMVAVRMVSEGVDVPRLCVGVYATSASTPLYFAQAIGRFVRARRRGELATVFLPSVPVLLRLGAELERERDHALDRESADDALLDDGLVDEANREEESSSELADEFEWEALGSYATFEKAMFDGEDYGALATPGSPEEWDFIGIPGILEPEQVSELLRHRQRRQARRSEERAERGEEETQPQPLHRTLSEQRRLLNSLVSIHARGTGQTHAQVHAEVRRLCGGPEVARCTVAQLQARIELLRRRLGSA</sequence>
<dbReference type="GO" id="GO:0004386">
    <property type="term" value="F:helicase activity"/>
    <property type="evidence" value="ECO:0007669"/>
    <property type="project" value="UniProtKB-KW"/>
</dbReference>
<dbReference type="SMART" id="SM00382">
    <property type="entry name" value="AAA"/>
    <property type="match status" value="1"/>
</dbReference>
<evidence type="ECO:0000313" key="3">
    <source>
        <dbReference type="EMBL" id="AYF99024.1"/>
    </source>
</evidence>
<dbReference type="PROSITE" id="PS51192">
    <property type="entry name" value="HELICASE_ATP_BIND_1"/>
    <property type="match status" value="1"/>
</dbReference>
<dbReference type="KEGG" id="lyd:D7I47_12680"/>
<dbReference type="SUPFAM" id="SSF52540">
    <property type="entry name" value="P-loop containing nucleoside triphosphate hydrolases"/>
    <property type="match status" value="1"/>
</dbReference>
<evidence type="ECO:0000256" key="1">
    <source>
        <dbReference type="SAM" id="MobiDB-lite"/>
    </source>
</evidence>
<dbReference type="GO" id="GO:0005829">
    <property type="term" value="C:cytosol"/>
    <property type="evidence" value="ECO:0007669"/>
    <property type="project" value="TreeGrafter"/>
</dbReference>
<dbReference type="InterPro" id="IPR027417">
    <property type="entry name" value="P-loop_NTPase"/>
</dbReference>
<dbReference type="InterPro" id="IPR003593">
    <property type="entry name" value="AAA+_ATPase"/>
</dbReference>
<feature type="domain" description="Helicase ATP-binding" evidence="2">
    <location>
        <begin position="50"/>
        <end position="209"/>
    </location>
</feature>
<dbReference type="AlphaFoldDB" id="A0A387B5N5"/>
<keyword evidence="3" id="KW-0067">ATP-binding</keyword>
<dbReference type="RefSeq" id="WP_120763393.1">
    <property type="nucleotide sequence ID" value="NZ_CP032630.1"/>
</dbReference>
<feature type="region of interest" description="Disordered" evidence="1">
    <location>
        <begin position="436"/>
        <end position="455"/>
    </location>
</feature>
<dbReference type="GO" id="GO:0016787">
    <property type="term" value="F:hydrolase activity"/>
    <property type="evidence" value="ECO:0007669"/>
    <property type="project" value="InterPro"/>
</dbReference>
<dbReference type="SMART" id="SM00487">
    <property type="entry name" value="DEXDc"/>
    <property type="match status" value="1"/>
</dbReference>
<dbReference type="PANTHER" id="PTHR47396">
    <property type="entry name" value="TYPE I RESTRICTION ENZYME ECOKI R PROTEIN"/>
    <property type="match status" value="1"/>
</dbReference>
<dbReference type="PANTHER" id="PTHR47396:SF2">
    <property type="entry name" value="HELICASE ATP-BINDING DOMAIN-CONTAINING PROTEIN"/>
    <property type="match status" value="1"/>
</dbReference>
<proteinExistence type="predicted"/>
<dbReference type="Proteomes" id="UP000278886">
    <property type="component" value="Chromosome"/>
</dbReference>
<organism evidence="3 4">
    <name type="scientific">Protaetiibacter intestinalis</name>
    <dbReference type="NCBI Taxonomy" id="2419774"/>
    <lineage>
        <taxon>Bacteria</taxon>
        <taxon>Bacillati</taxon>
        <taxon>Actinomycetota</taxon>
        <taxon>Actinomycetes</taxon>
        <taxon>Micrococcales</taxon>
        <taxon>Microbacteriaceae</taxon>
        <taxon>Protaetiibacter</taxon>
    </lineage>
</organism>
<dbReference type="Pfam" id="PF04851">
    <property type="entry name" value="ResIII"/>
    <property type="match status" value="1"/>
</dbReference>
<keyword evidence="3" id="KW-0378">Hydrolase</keyword>
<keyword evidence="3" id="KW-0547">Nucleotide-binding</keyword>
<accession>A0A387B5N5</accession>
<keyword evidence="4" id="KW-1185">Reference proteome</keyword>
<dbReference type="InterPro" id="IPR014001">
    <property type="entry name" value="Helicase_ATP-bd"/>
</dbReference>
<dbReference type="EMBL" id="CP032630">
    <property type="protein sequence ID" value="AYF99024.1"/>
    <property type="molecule type" value="Genomic_DNA"/>
</dbReference>